<evidence type="ECO:0000313" key="2">
    <source>
        <dbReference type="EMBL" id="TNN80807.1"/>
    </source>
</evidence>
<feature type="region of interest" description="Disordered" evidence="1">
    <location>
        <begin position="1"/>
        <end position="66"/>
    </location>
</feature>
<accession>A0A4Z2ISR6</accession>
<evidence type="ECO:0000313" key="3">
    <source>
        <dbReference type="Proteomes" id="UP000314294"/>
    </source>
</evidence>
<dbReference type="Proteomes" id="UP000314294">
    <property type="component" value="Unassembled WGS sequence"/>
</dbReference>
<feature type="compositionally biased region" description="Basic residues" evidence="1">
    <location>
        <begin position="55"/>
        <end position="66"/>
    </location>
</feature>
<reference evidence="2 3" key="1">
    <citation type="submission" date="2019-03" db="EMBL/GenBank/DDBJ databases">
        <title>First draft genome of Liparis tanakae, snailfish: a comprehensive survey of snailfish specific genes.</title>
        <authorList>
            <person name="Kim W."/>
            <person name="Song I."/>
            <person name="Jeong J.-H."/>
            <person name="Kim D."/>
            <person name="Kim S."/>
            <person name="Ryu S."/>
            <person name="Song J.Y."/>
            <person name="Lee S.K."/>
        </authorList>
    </citation>
    <scope>NUCLEOTIDE SEQUENCE [LARGE SCALE GENOMIC DNA]</scope>
    <source>
        <tissue evidence="2">Muscle</tissue>
    </source>
</reference>
<dbReference type="AlphaFoldDB" id="A0A4Z2ISR6"/>
<protein>
    <submittedName>
        <fullName evidence="2">Uncharacterized protein</fullName>
    </submittedName>
</protein>
<comment type="caution">
    <text evidence="2">The sequence shown here is derived from an EMBL/GenBank/DDBJ whole genome shotgun (WGS) entry which is preliminary data.</text>
</comment>
<name>A0A4Z2ISR6_9TELE</name>
<organism evidence="2 3">
    <name type="scientific">Liparis tanakae</name>
    <name type="common">Tanaka's snailfish</name>
    <dbReference type="NCBI Taxonomy" id="230148"/>
    <lineage>
        <taxon>Eukaryota</taxon>
        <taxon>Metazoa</taxon>
        <taxon>Chordata</taxon>
        <taxon>Craniata</taxon>
        <taxon>Vertebrata</taxon>
        <taxon>Euteleostomi</taxon>
        <taxon>Actinopterygii</taxon>
        <taxon>Neopterygii</taxon>
        <taxon>Teleostei</taxon>
        <taxon>Neoteleostei</taxon>
        <taxon>Acanthomorphata</taxon>
        <taxon>Eupercaria</taxon>
        <taxon>Perciformes</taxon>
        <taxon>Cottioidei</taxon>
        <taxon>Cottales</taxon>
        <taxon>Liparidae</taxon>
        <taxon>Liparis</taxon>
    </lineage>
</organism>
<proteinExistence type="predicted"/>
<gene>
    <name evidence="2" type="ORF">EYF80_008812</name>
</gene>
<keyword evidence="3" id="KW-1185">Reference proteome</keyword>
<dbReference type="EMBL" id="SRLO01000050">
    <property type="protein sequence ID" value="TNN80807.1"/>
    <property type="molecule type" value="Genomic_DNA"/>
</dbReference>
<sequence>MWDSFPGEAQGAQTGMPGIEQGEQSWWQPEGAGNWQDSPVAQADPLQCNSISNVTRRKARGRTHAR</sequence>
<evidence type="ECO:0000256" key="1">
    <source>
        <dbReference type="SAM" id="MobiDB-lite"/>
    </source>
</evidence>